<dbReference type="Proteomes" id="UP000887013">
    <property type="component" value="Unassembled WGS sequence"/>
</dbReference>
<dbReference type="EMBL" id="BMAW01097260">
    <property type="protein sequence ID" value="GFS78809.1"/>
    <property type="molecule type" value="Genomic_DNA"/>
</dbReference>
<proteinExistence type="predicted"/>
<sequence length="94" mass="10866">MTFFLFKKTGRKETLSSESRRSFFSSRSFITTPFAVRSLHRQNVGAVTRLQNGRARLPANEERRKVMNKDCPLSLGKLFLFVFCMSNKKSTALR</sequence>
<evidence type="ECO:0000313" key="1">
    <source>
        <dbReference type="EMBL" id="GFS78809.1"/>
    </source>
</evidence>
<evidence type="ECO:0000313" key="2">
    <source>
        <dbReference type="Proteomes" id="UP000887013"/>
    </source>
</evidence>
<comment type="caution">
    <text evidence="1">The sequence shown here is derived from an EMBL/GenBank/DDBJ whole genome shotgun (WGS) entry which is preliminary data.</text>
</comment>
<keyword evidence="2" id="KW-1185">Reference proteome</keyword>
<reference evidence="1" key="1">
    <citation type="submission" date="2020-08" db="EMBL/GenBank/DDBJ databases">
        <title>Multicomponent nature underlies the extraordinary mechanical properties of spider dragline silk.</title>
        <authorList>
            <person name="Kono N."/>
            <person name="Nakamura H."/>
            <person name="Mori M."/>
            <person name="Yoshida Y."/>
            <person name="Ohtoshi R."/>
            <person name="Malay A.D."/>
            <person name="Moran D.A.P."/>
            <person name="Tomita M."/>
            <person name="Numata K."/>
            <person name="Arakawa K."/>
        </authorList>
    </citation>
    <scope>NUCLEOTIDE SEQUENCE</scope>
</reference>
<name>A0A8X6MUP5_NEPPI</name>
<organism evidence="1 2">
    <name type="scientific">Nephila pilipes</name>
    <name type="common">Giant wood spider</name>
    <name type="synonym">Nephila maculata</name>
    <dbReference type="NCBI Taxonomy" id="299642"/>
    <lineage>
        <taxon>Eukaryota</taxon>
        <taxon>Metazoa</taxon>
        <taxon>Ecdysozoa</taxon>
        <taxon>Arthropoda</taxon>
        <taxon>Chelicerata</taxon>
        <taxon>Arachnida</taxon>
        <taxon>Araneae</taxon>
        <taxon>Araneomorphae</taxon>
        <taxon>Entelegynae</taxon>
        <taxon>Araneoidea</taxon>
        <taxon>Nephilidae</taxon>
        <taxon>Nephila</taxon>
    </lineage>
</organism>
<protein>
    <submittedName>
        <fullName evidence="1">Uncharacterized protein</fullName>
    </submittedName>
</protein>
<dbReference type="AlphaFoldDB" id="A0A8X6MUP5"/>
<gene>
    <name evidence="1" type="ORF">NPIL_70991</name>
</gene>
<accession>A0A8X6MUP5</accession>